<gene>
    <name evidence="12" type="ORF">M5K25_001163</name>
</gene>
<accession>A0ABD0VWB9</accession>
<evidence type="ECO:0000313" key="13">
    <source>
        <dbReference type="Proteomes" id="UP001552299"/>
    </source>
</evidence>
<keyword evidence="13" id="KW-1185">Reference proteome</keyword>
<keyword evidence="4" id="KW-0963">Cytoplasm</keyword>
<keyword evidence="8" id="KW-0539">Nucleus</keyword>
<dbReference type="GO" id="GO:0006397">
    <property type="term" value="P:mRNA processing"/>
    <property type="evidence" value="ECO:0007669"/>
    <property type="project" value="UniProtKB-KW"/>
</dbReference>
<feature type="compositionally biased region" description="Polar residues" evidence="11">
    <location>
        <begin position="22"/>
        <end position="32"/>
    </location>
</feature>
<comment type="similarity">
    <text evidence="3">Belongs to the TSSC4 family.</text>
</comment>
<reference evidence="12 13" key="1">
    <citation type="journal article" date="2024" name="Plant Biotechnol. J.">
        <title>Dendrobium thyrsiflorum genome and its molecular insights into genes involved in important horticultural traits.</title>
        <authorList>
            <person name="Chen B."/>
            <person name="Wang J.Y."/>
            <person name="Zheng P.J."/>
            <person name="Li K.L."/>
            <person name="Liang Y.M."/>
            <person name="Chen X.F."/>
            <person name="Zhang C."/>
            <person name="Zhao X."/>
            <person name="He X."/>
            <person name="Zhang G.Q."/>
            <person name="Liu Z.J."/>
            <person name="Xu Q."/>
        </authorList>
    </citation>
    <scope>NUCLEOTIDE SEQUENCE [LARGE SCALE GENOMIC DNA]</scope>
    <source>
        <strain evidence="12">GZMU011</strain>
    </source>
</reference>
<dbReference type="PANTHER" id="PTHR13445">
    <property type="entry name" value="TUMOR SUPPRESSING SUBTRANSFERABLE CANDIDATE 4 TSSC4"/>
    <property type="match status" value="1"/>
</dbReference>
<dbReference type="InterPro" id="IPR029338">
    <property type="entry name" value="TSSC4"/>
</dbReference>
<feature type="compositionally biased region" description="Basic and acidic residues" evidence="11">
    <location>
        <begin position="37"/>
        <end position="55"/>
    </location>
</feature>
<evidence type="ECO:0000256" key="10">
    <source>
        <dbReference type="ARBA" id="ARBA00045970"/>
    </source>
</evidence>
<protein>
    <recommendedName>
        <fullName evidence="9">U5 small nuclear ribonucleoprotein TSSC4</fullName>
    </recommendedName>
</protein>
<evidence type="ECO:0000256" key="2">
    <source>
        <dbReference type="ARBA" id="ARBA00004496"/>
    </source>
</evidence>
<feature type="region of interest" description="Disordered" evidence="11">
    <location>
        <begin position="22"/>
        <end position="147"/>
    </location>
</feature>
<evidence type="ECO:0000256" key="4">
    <source>
        <dbReference type="ARBA" id="ARBA00022490"/>
    </source>
</evidence>
<feature type="region of interest" description="Disordered" evidence="11">
    <location>
        <begin position="412"/>
        <end position="447"/>
    </location>
</feature>
<evidence type="ECO:0000256" key="6">
    <source>
        <dbReference type="ARBA" id="ARBA00022728"/>
    </source>
</evidence>
<evidence type="ECO:0000256" key="3">
    <source>
        <dbReference type="ARBA" id="ARBA00010362"/>
    </source>
</evidence>
<evidence type="ECO:0000256" key="9">
    <source>
        <dbReference type="ARBA" id="ARBA00035304"/>
    </source>
</evidence>
<feature type="region of interest" description="Disordered" evidence="11">
    <location>
        <begin position="245"/>
        <end position="264"/>
    </location>
</feature>
<dbReference type="PANTHER" id="PTHR13445:SF3">
    <property type="entry name" value="U5 SMALL NUCLEAR RIBONUCLEOPROTEIN TSSC4"/>
    <property type="match status" value="1"/>
</dbReference>
<comment type="caution">
    <text evidence="12">The sequence shown here is derived from an EMBL/GenBank/DDBJ whole genome shotgun (WGS) entry which is preliminary data.</text>
</comment>
<evidence type="ECO:0000256" key="7">
    <source>
        <dbReference type="ARBA" id="ARBA00023187"/>
    </source>
</evidence>
<feature type="compositionally biased region" description="Acidic residues" evidence="11">
    <location>
        <begin position="133"/>
        <end position="142"/>
    </location>
</feature>
<dbReference type="GO" id="GO:0005681">
    <property type="term" value="C:spliceosomal complex"/>
    <property type="evidence" value="ECO:0007669"/>
    <property type="project" value="UniProtKB-KW"/>
</dbReference>
<dbReference type="AlphaFoldDB" id="A0ABD0VWB9"/>
<comment type="subcellular location">
    <subcellularLocation>
        <location evidence="2">Cytoplasm</location>
    </subcellularLocation>
    <subcellularLocation>
        <location evidence="1">Nucleus</location>
    </subcellularLocation>
</comment>
<sequence length="447" mass="50990">MEETFEVRVKRLFGSQLFESVPRSSFPESSWSVADGEVERKEWNRDRGGGPDRSDYPCSSAFAEGGCYAKKRSARRASKQEFESDMDEFDDDADTESRKAVEEEEEEEDKDEGDDRNAEESEMRSFVGLDPTLDNEDEEDEFDRAALGKDDAGERLYMRDVKNRGPHLNYHCIFADVVEAPYAGSYHFYKDPRADHFAAGMRLEEEKKAAENYSVPNYSKDEHPSTTSLLEVTAEDIKLKPILKRKEAHDDSKPKKRVRFDPGCKADNDEVLKETQDSAMFSLSMEVPAAADPNPVMLEESPGLPDYVRNPSKYTHYTFDSYEDDDLANISAFEDLQNVYKKLNPEQLHQQVTVELPKSITFSPRRKSIDAMPVDNESGDIQENRIRKEFLESDLWVSRSVGIAAGESYEGGVCKMDEDDLEAPISEERVDPSRRGRKYRSRANSDD</sequence>
<evidence type="ECO:0000256" key="8">
    <source>
        <dbReference type="ARBA" id="ARBA00023242"/>
    </source>
</evidence>
<evidence type="ECO:0000256" key="1">
    <source>
        <dbReference type="ARBA" id="ARBA00004123"/>
    </source>
</evidence>
<feature type="compositionally biased region" description="Acidic residues" evidence="11">
    <location>
        <begin position="102"/>
        <end position="112"/>
    </location>
</feature>
<dbReference type="Proteomes" id="UP001552299">
    <property type="component" value="Unassembled WGS sequence"/>
</dbReference>
<dbReference type="GO" id="GO:0005737">
    <property type="term" value="C:cytoplasm"/>
    <property type="evidence" value="ECO:0007669"/>
    <property type="project" value="UniProtKB-SubCell"/>
</dbReference>
<evidence type="ECO:0000256" key="11">
    <source>
        <dbReference type="SAM" id="MobiDB-lite"/>
    </source>
</evidence>
<evidence type="ECO:0000313" key="12">
    <source>
        <dbReference type="EMBL" id="KAL0927012.1"/>
    </source>
</evidence>
<organism evidence="12 13">
    <name type="scientific">Dendrobium thyrsiflorum</name>
    <name type="common">Pinecone-like raceme dendrobium</name>
    <name type="synonym">Orchid</name>
    <dbReference type="NCBI Taxonomy" id="117978"/>
    <lineage>
        <taxon>Eukaryota</taxon>
        <taxon>Viridiplantae</taxon>
        <taxon>Streptophyta</taxon>
        <taxon>Embryophyta</taxon>
        <taxon>Tracheophyta</taxon>
        <taxon>Spermatophyta</taxon>
        <taxon>Magnoliopsida</taxon>
        <taxon>Liliopsida</taxon>
        <taxon>Asparagales</taxon>
        <taxon>Orchidaceae</taxon>
        <taxon>Epidendroideae</taxon>
        <taxon>Malaxideae</taxon>
        <taxon>Dendrobiinae</taxon>
        <taxon>Dendrobium</taxon>
    </lineage>
</organism>
<keyword evidence="6" id="KW-0747">Spliceosome</keyword>
<dbReference type="GO" id="GO:0008380">
    <property type="term" value="P:RNA splicing"/>
    <property type="evidence" value="ECO:0007669"/>
    <property type="project" value="UniProtKB-KW"/>
</dbReference>
<proteinExistence type="inferred from homology"/>
<keyword evidence="7" id="KW-0508">mRNA splicing</keyword>
<feature type="compositionally biased region" description="Basic and acidic residues" evidence="11">
    <location>
        <begin position="113"/>
        <end position="123"/>
    </location>
</feature>
<comment type="function">
    <text evidence="10">Protein associated with the U5 snRNP, during its maturation and its post-splicing recycling and which is required for spliceosomal tri-snRNP complex assembly in the nucleus. Has a molecular sequestering activity and transiently hinders SNRNP200 binding sites for constitutive splicing factors that intervene later during the assembly of the spliceosome and splicing. Together with its molecular sequestering activity, may also function as a molecular adapter and placeholder, coordinating the assembly of the U5 snRNP and its association with the U4/U6 di-snRNP.</text>
</comment>
<keyword evidence="5" id="KW-0507">mRNA processing</keyword>
<evidence type="ECO:0000256" key="5">
    <source>
        <dbReference type="ARBA" id="ARBA00022664"/>
    </source>
</evidence>
<name>A0ABD0VWB9_DENTH</name>
<dbReference type="EMBL" id="JANQDX010000002">
    <property type="protein sequence ID" value="KAL0927012.1"/>
    <property type="molecule type" value="Genomic_DNA"/>
</dbReference>
<feature type="compositionally biased region" description="Acidic residues" evidence="11">
    <location>
        <begin position="83"/>
        <end position="94"/>
    </location>
</feature>